<comment type="caution">
    <text evidence="1">The sequence shown here is derived from an EMBL/GenBank/DDBJ whole genome shotgun (WGS) entry which is preliminary data.</text>
</comment>
<protein>
    <submittedName>
        <fullName evidence="1">Uncharacterized protein</fullName>
    </submittedName>
</protein>
<dbReference type="PANTHER" id="PTHR13318">
    <property type="entry name" value="PARTNER OF PAIRED, ISOFORM B-RELATED"/>
    <property type="match status" value="1"/>
</dbReference>
<dbReference type="Proteomes" id="UP001159363">
    <property type="component" value="Chromosome 5"/>
</dbReference>
<accession>A0ABQ9H8F9</accession>
<keyword evidence="2" id="KW-1185">Reference proteome</keyword>
<gene>
    <name evidence="1" type="ORF">PR048_017037</name>
</gene>
<name>A0ABQ9H8F9_9NEOP</name>
<dbReference type="InterPro" id="IPR032675">
    <property type="entry name" value="LRR_dom_sf"/>
</dbReference>
<reference evidence="1 2" key="1">
    <citation type="submission" date="2023-02" db="EMBL/GenBank/DDBJ databases">
        <title>LHISI_Scaffold_Assembly.</title>
        <authorList>
            <person name="Stuart O.P."/>
            <person name="Cleave R."/>
            <person name="Magrath M.J.L."/>
            <person name="Mikheyev A.S."/>
        </authorList>
    </citation>
    <scope>NUCLEOTIDE SEQUENCE [LARGE SCALE GENOMIC DNA]</scope>
    <source>
        <strain evidence="1">Daus_M_001</strain>
        <tissue evidence="1">Leg muscle</tissue>
    </source>
</reference>
<proteinExistence type="predicted"/>
<dbReference type="EMBL" id="JARBHB010000006">
    <property type="protein sequence ID" value="KAJ8880567.1"/>
    <property type="molecule type" value="Genomic_DNA"/>
</dbReference>
<dbReference type="Pfam" id="PF13516">
    <property type="entry name" value="LRR_6"/>
    <property type="match status" value="1"/>
</dbReference>
<dbReference type="Gene3D" id="3.80.10.10">
    <property type="entry name" value="Ribonuclease Inhibitor"/>
    <property type="match status" value="2"/>
</dbReference>
<evidence type="ECO:0000313" key="1">
    <source>
        <dbReference type="EMBL" id="KAJ8880567.1"/>
    </source>
</evidence>
<organism evidence="1 2">
    <name type="scientific">Dryococelus australis</name>
    <dbReference type="NCBI Taxonomy" id="614101"/>
    <lineage>
        <taxon>Eukaryota</taxon>
        <taxon>Metazoa</taxon>
        <taxon>Ecdysozoa</taxon>
        <taxon>Arthropoda</taxon>
        <taxon>Hexapoda</taxon>
        <taxon>Insecta</taxon>
        <taxon>Pterygota</taxon>
        <taxon>Neoptera</taxon>
        <taxon>Polyneoptera</taxon>
        <taxon>Phasmatodea</taxon>
        <taxon>Verophasmatodea</taxon>
        <taxon>Anareolatae</taxon>
        <taxon>Phasmatidae</taxon>
        <taxon>Eurycanthinae</taxon>
        <taxon>Dryococelus</taxon>
    </lineage>
</organism>
<sequence length="392" mass="44696">MAHVNSAALKYIRNHCPKIRVLILRSCFLTDKSISQLKHIPTLTELDLRDTEVTAAGVAQVLRNNPQLRTLLHPEVGRALQKMHSTKTWLVRMEKNLLFAPSVNYHLREVELELCTKDHCNMLAMVVLVCPHIERVRVEFDALISPQALLPLANLEKLSQLDVQCVSDGNRKHWEEHQSNSTTLFEGSIVPILKSHGSQLSTISLEGIAGVNMKILQDMCTRLVTLGLYYNWYLNGFFPLPEDLSVSKPFPALKRLLFGSNFGHDDFPALYLEWLLSNTNLEELSLSASPLFTDDLFTRVFANSLSFPHLHSLELAYCNVTPELIIEFLARCGRKSLRKLSICGPFVREQAPPAMCYIICEKLDVQIEAYSYSFVKIKKRIVRYKQDLSFVR</sequence>
<dbReference type="SUPFAM" id="SSF52047">
    <property type="entry name" value="RNI-like"/>
    <property type="match status" value="1"/>
</dbReference>
<dbReference type="InterPro" id="IPR001611">
    <property type="entry name" value="Leu-rich_rpt"/>
</dbReference>
<evidence type="ECO:0000313" key="2">
    <source>
        <dbReference type="Proteomes" id="UP001159363"/>
    </source>
</evidence>